<evidence type="ECO:0000313" key="5">
    <source>
        <dbReference type="Proteomes" id="UP000307999"/>
    </source>
</evidence>
<gene>
    <name evidence="4" type="ORF">E8M12_09020</name>
</gene>
<keyword evidence="1" id="KW-0479">Metal-binding</keyword>
<accession>A0A4U1B5Z9</accession>
<dbReference type="AlphaFoldDB" id="A0A4U1B5Z9"/>
<proteinExistence type="predicted"/>
<dbReference type="InterPro" id="IPR038492">
    <property type="entry name" value="GBBH-like_N_sf"/>
</dbReference>
<dbReference type="PANTHER" id="PTHR35303:SF5">
    <property type="entry name" value="OS02G0197800 PROTEIN"/>
    <property type="match status" value="1"/>
</dbReference>
<dbReference type="Proteomes" id="UP000307999">
    <property type="component" value="Unassembled WGS sequence"/>
</dbReference>
<reference evidence="4 5" key="1">
    <citation type="submission" date="2019-04" db="EMBL/GenBank/DDBJ databases">
        <title>Thalassotalea guangxiensis sp. nov., isolated from sediment of the coastal wetland.</title>
        <authorList>
            <person name="Zheng S."/>
            <person name="Zhang D."/>
        </authorList>
    </citation>
    <scope>NUCLEOTIDE SEQUENCE [LARGE SCALE GENOMIC DNA]</scope>
    <source>
        <strain evidence="4 5">ZS-4</strain>
    </source>
</reference>
<name>A0A4U1B5Z9_9GAMM</name>
<dbReference type="PANTHER" id="PTHR35303">
    <property type="entry name" value="OS02G0197800 PROTEIN"/>
    <property type="match status" value="1"/>
</dbReference>
<dbReference type="OrthoDB" id="9794178at2"/>
<dbReference type="EMBL" id="SWDB01000021">
    <property type="protein sequence ID" value="TKB45331.1"/>
    <property type="molecule type" value="Genomic_DNA"/>
</dbReference>
<comment type="caution">
    <text evidence="4">The sequence shown here is derived from an EMBL/GenBank/DDBJ whole genome shotgun (WGS) entry which is preliminary data.</text>
</comment>
<keyword evidence="5" id="KW-1185">Reference proteome</keyword>
<dbReference type="GO" id="GO:0046872">
    <property type="term" value="F:metal ion binding"/>
    <property type="evidence" value="ECO:0007669"/>
    <property type="project" value="UniProtKB-KW"/>
</dbReference>
<dbReference type="Pfam" id="PF06155">
    <property type="entry name" value="GBBH-like_N"/>
    <property type="match status" value="1"/>
</dbReference>
<feature type="domain" description="Gamma-butyrobetaine hydroxylase-like N-terminal" evidence="3">
    <location>
        <begin position="23"/>
        <end position="97"/>
    </location>
</feature>
<protein>
    <submittedName>
        <fullName evidence="4">DUF971 domain-containing protein</fullName>
    </submittedName>
</protein>
<sequence length="136" mass="15311">MTKGPGGPFFSGENIMTVSDIVWNKRERQLQLTFADDFVATLSAEFLRVYSPMEKTSAQGKAKPPVSNKKLVQITGIDNVGKHGLRLQFDDGHQAVYRQLLLSELAHNQHRLWQEYLDALALTGSTREANIEIKQL</sequence>
<organism evidence="4 5">
    <name type="scientific">Thalassotalea mangrovi</name>
    <dbReference type="NCBI Taxonomy" id="2572245"/>
    <lineage>
        <taxon>Bacteria</taxon>
        <taxon>Pseudomonadati</taxon>
        <taxon>Pseudomonadota</taxon>
        <taxon>Gammaproteobacteria</taxon>
        <taxon>Alteromonadales</taxon>
        <taxon>Colwelliaceae</taxon>
        <taxon>Thalassotalea</taxon>
    </lineage>
</organism>
<evidence type="ECO:0000256" key="1">
    <source>
        <dbReference type="ARBA" id="ARBA00022723"/>
    </source>
</evidence>
<evidence type="ECO:0000313" key="4">
    <source>
        <dbReference type="EMBL" id="TKB45331.1"/>
    </source>
</evidence>
<dbReference type="InterPro" id="IPR010376">
    <property type="entry name" value="GBBH-like_N"/>
</dbReference>
<dbReference type="Gene3D" id="3.30.2020.30">
    <property type="match status" value="1"/>
</dbReference>
<evidence type="ECO:0000256" key="2">
    <source>
        <dbReference type="ARBA" id="ARBA00023004"/>
    </source>
</evidence>
<evidence type="ECO:0000259" key="3">
    <source>
        <dbReference type="Pfam" id="PF06155"/>
    </source>
</evidence>
<keyword evidence="2" id="KW-0408">Iron</keyword>